<evidence type="ECO:0000259" key="9">
    <source>
        <dbReference type="Pfam" id="PF12717"/>
    </source>
</evidence>
<dbReference type="OrthoDB" id="436262at2759"/>
<keyword evidence="3" id="KW-0498">Mitosis</keyword>
<dbReference type="GO" id="GO:0000796">
    <property type="term" value="C:condensin complex"/>
    <property type="evidence" value="ECO:0007669"/>
    <property type="project" value="TreeGrafter"/>
</dbReference>
<accession>A0A9W8XDF4</accession>
<evidence type="ECO:0000256" key="8">
    <source>
        <dbReference type="SAM" id="SignalP"/>
    </source>
</evidence>
<evidence type="ECO:0000256" key="1">
    <source>
        <dbReference type="ARBA" id="ARBA00004123"/>
    </source>
</evidence>
<reference evidence="10" key="1">
    <citation type="submission" date="2022-10" db="EMBL/GenBank/DDBJ databases">
        <title>Tapping the CABI collections for fungal endophytes: first genome assemblies for Collariella, Neodidymelliopsis, Ascochyta clinopodiicola, Didymella pomorum, Didymosphaeria variabile, Neocosmospora piperis and Neocucurbitaria cava.</title>
        <authorList>
            <person name="Hill R."/>
        </authorList>
    </citation>
    <scope>NUCLEOTIDE SEQUENCE</scope>
    <source>
        <strain evidence="10">IMI 356815</strain>
    </source>
</reference>
<feature type="region of interest" description="Disordered" evidence="7">
    <location>
        <begin position="140"/>
        <end position="160"/>
    </location>
</feature>
<evidence type="ECO:0000256" key="4">
    <source>
        <dbReference type="ARBA" id="ARBA00023067"/>
    </source>
</evidence>
<dbReference type="InterPro" id="IPR016024">
    <property type="entry name" value="ARM-type_fold"/>
</dbReference>
<keyword evidence="2" id="KW-0132">Cell division</keyword>
<dbReference type="Gene3D" id="1.25.10.10">
    <property type="entry name" value="Leucine-rich Repeat Variant"/>
    <property type="match status" value="1"/>
</dbReference>
<dbReference type="FunFam" id="1.25.10.10:FF:000272">
    <property type="entry name" value="Condensin complex subunit 1"/>
    <property type="match status" value="1"/>
</dbReference>
<dbReference type="Proteomes" id="UP001140513">
    <property type="component" value="Unassembled WGS sequence"/>
</dbReference>
<dbReference type="GO" id="GO:0005634">
    <property type="term" value="C:nucleus"/>
    <property type="evidence" value="ECO:0007669"/>
    <property type="project" value="UniProtKB-SubCell"/>
</dbReference>
<gene>
    <name evidence="10" type="primary">cnd1_2</name>
    <name evidence="10" type="ORF">N0V89_010507</name>
</gene>
<dbReference type="EMBL" id="JAPEUX010000008">
    <property type="protein sequence ID" value="KAJ4346576.1"/>
    <property type="molecule type" value="Genomic_DNA"/>
</dbReference>
<dbReference type="GO" id="GO:0007076">
    <property type="term" value="P:mitotic chromosome condensation"/>
    <property type="evidence" value="ECO:0007669"/>
    <property type="project" value="InterPro"/>
</dbReference>
<dbReference type="AlphaFoldDB" id="A0A9W8XDF4"/>
<comment type="subcellular location">
    <subcellularLocation>
        <location evidence="1">Nucleus</location>
    </subcellularLocation>
</comment>
<dbReference type="SUPFAM" id="SSF48371">
    <property type="entry name" value="ARM repeat"/>
    <property type="match status" value="1"/>
</dbReference>
<dbReference type="GeneID" id="80914037"/>
<dbReference type="GO" id="GO:0051301">
    <property type="term" value="P:cell division"/>
    <property type="evidence" value="ECO:0007669"/>
    <property type="project" value="UniProtKB-KW"/>
</dbReference>
<feature type="chain" id="PRO_5040836745" evidence="8">
    <location>
        <begin position="18"/>
        <end position="516"/>
    </location>
</feature>
<evidence type="ECO:0000256" key="2">
    <source>
        <dbReference type="ARBA" id="ARBA00022618"/>
    </source>
</evidence>
<dbReference type="Pfam" id="PF12717">
    <property type="entry name" value="Cnd1"/>
    <property type="match status" value="1"/>
</dbReference>
<dbReference type="GO" id="GO:0042393">
    <property type="term" value="F:histone binding"/>
    <property type="evidence" value="ECO:0007669"/>
    <property type="project" value="TreeGrafter"/>
</dbReference>
<keyword evidence="5" id="KW-0539">Nucleus</keyword>
<dbReference type="GO" id="GO:0010032">
    <property type="term" value="P:meiotic chromosome condensation"/>
    <property type="evidence" value="ECO:0007669"/>
    <property type="project" value="TreeGrafter"/>
</dbReference>
<proteinExistence type="predicted"/>
<evidence type="ECO:0000256" key="3">
    <source>
        <dbReference type="ARBA" id="ARBA00022776"/>
    </source>
</evidence>
<evidence type="ECO:0000313" key="11">
    <source>
        <dbReference type="Proteomes" id="UP001140513"/>
    </source>
</evidence>
<feature type="domain" description="Condensin complex subunit 1 C-terminal" evidence="9">
    <location>
        <begin position="331"/>
        <end position="491"/>
    </location>
</feature>
<dbReference type="PANTHER" id="PTHR14222:SF2">
    <property type="entry name" value="CONDENSIN COMPLEX SUBUNIT 1"/>
    <property type="match status" value="1"/>
</dbReference>
<keyword evidence="6" id="KW-0131">Cell cycle</keyword>
<organism evidence="10 11">
    <name type="scientific">Didymosphaeria variabile</name>
    <dbReference type="NCBI Taxonomy" id="1932322"/>
    <lineage>
        <taxon>Eukaryota</taxon>
        <taxon>Fungi</taxon>
        <taxon>Dikarya</taxon>
        <taxon>Ascomycota</taxon>
        <taxon>Pezizomycotina</taxon>
        <taxon>Dothideomycetes</taxon>
        <taxon>Pleosporomycetidae</taxon>
        <taxon>Pleosporales</taxon>
        <taxon>Massarineae</taxon>
        <taxon>Didymosphaeriaceae</taxon>
        <taxon>Didymosphaeria</taxon>
    </lineage>
</organism>
<feature type="region of interest" description="Disordered" evidence="7">
    <location>
        <begin position="196"/>
        <end position="236"/>
    </location>
</feature>
<protein>
    <submittedName>
        <fullName evidence="10">Condensin complex non-SMC subunit Cnd1</fullName>
    </submittedName>
</protein>
<dbReference type="RefSeq" id="XP_056066376.1">
    <property type="nucleotide sequence ID" value="XM_056219249.1"/>
</dbReference>
<keyword evidence="11" id="KW-1185">Reference proteome</keyword>
<comment type="caution">
    <text evidence="10">The sequence shown here is derived from an EMBL/GenBank/DDBJ whole genome shotgun (WGS) entry which is preliminary data.</text>
</comment>
<keyword evidence="8" id="KW-0732">Signal</keyword>
<evidence type="ECO:0000313" key="10">
    <source>
        <dbReference type="EMBL" id="KAJ4346576.1"/>
    </source>
</evidence>
<dbReference type="GO" id="GO:0000779">
    <property type="term" value="C:condensed chromosome, centromeric region"/>
    <property type="evidence" value="ECO:0007669"/>
    <property type="project" value="TreeGrafter"/>
</dbReference>
<sequence>MRRGAIIVLGMLALAKPEIIVNEMELCLRIGLGELGRRDLSLARYTCIALRRISSPPGKQSDPTSPAQVAKLPNDHAVLVKLAAICEIVSDDKEWFGVAEQAISAIYVLSKHPDVLCSEILRRKTKHLLGLHLAGQAPGEAMEVDAPMTPPPEELSQPKKQNPALALSQLLFIVGHVAIKQIVHLELCELEFKRRKAEKQTKTAPTPRTSLAAENPSPVKKGRKKSSIKDKTPAAEEVDELELMAGPSEDDITDHIAAIRERELLYDPNSLLCNFGPMVRDICLNNTSYNHPTLLAQAALCLAKLMCVSSEYCDKNLELLLTMMDRSKDAVVRSNLVIALADMAVCFNQLIDENESHLYRRLNDGDPSVKRTCLMTLTFLILAGQVKVKSELAKMAKCMEDSDDKIKDMARMFFTELATKDNAIYNQFIDMFSTLSADTGLDEDAFKKIIKTLAGYIEKQDKHAKVLSKKLADRLPRADSAKEWNDIAFTLGQLQHKDEEITKLVAEGFKVVQASA</sequence>
<dbReference type="PANTHER" id="PTHR14222">
    <property type="entry name" value="CONDENSIN"/>
    <property type="match status" value="1"/>
</dbReference>
<evidence type="ECO:0000256" key="6">
    <source>
        <dbReference type="ARBA" id="ARBA00023306"/>
    </source>
</evidence>
<feature type="signal peptide" evidence="8">
    <location>
        <begin position="1"/>
        <end position="17"/>
    </location>
</feature>
<dbReference type="InterPro" id="IPR011989">
    <property type="entry name" value="ARM-like"/>
</dbReference>
<evidence type="ECO:0000256" key="5">
    <source>
        <dbReference type="ARBA" id="ARBA00023242"/>
    </source>
</evidence>
<keyword evidence="4" id="KW-0226">DNA condensation</keyword>
<dbReference type="InterPro" id="IPR026971">
    <property type="entry name" value="CND1/NCAPD3"/>
</dbReference>
<name>A0A9W8XDF4_9PLEO</name>
<evidence type="ECO:0000256" key="7">
    <source>
        <dbReference type="SAM" id="MobiDB-lite"/>
    </source>
</evidence>
<dbReference type="InterPro" id="IPR032682">
    <property type="entry name" value="Cnd1_C"/>
</dbReference>